<evidence type="ECO:0000313" key="2">
    <source>
        <dbReference type="Proteomes" id="UP000628086"/>
    </source>
</evidence>
<evidence type="ECO:0000313" key="1">
    <source>
        <dbReference type="EMBL" id="MBC3477695.1"/>
    </source>
</evidence>
<reference evidence="1 2" key="1">
    <citation type="journal article" date="2020" name="Microorganisms">
        <title>Reliable Identification of Environmental Pseudomonas Isolates Using the rpoD Gene.</title>
        <authorList>
            <consortium name="The Broad Institute Genome Sequencing Platform"/>
            <person name="Girard L."/>
            <person name="Lood C."/>
            <person name="Rokni-Zadeh H."/>
            <person name="van Noort V."/>
            <person name="Lavigne R."/>
            <person name="De Mot R."/>
        </authorList>
    </citation>
    <scope>NUCLEOTIDE SEQUENCE [LARGE SCALE GENOMIC DNA]</scope>
    <source>
        <strain evidence="1 2">RW7P2</strain>
    </source>
</reference>
<dbReference type="EMBL" id="JABWRS010000015">
    <property type="protein sequence ID" value="MBC3477695.1"/>
    <property type="molecule type" value="Genomic_DNA"/>
</dbReference>
<accession>A0ABR6VBJ3</accession>
<protein>
    <submittedName>
        <fullName evidence="1">Uncharacterized protein</fullName>
    </submittedName>
</protein>
<dbReference type="RefSeq" id="WP_158491094.1">
    <property type="nucleotide sequence ID" value="NZ_JABWRR010000022.1"/>
</dbReference>
<proteinExistence type="predicted"/>
<dbReference type="Proteomes" id="UP000628086">
    <property type="component" value="Unassembled WGS sequence"/>
</dbReference>
<comment type="caution">
    <text evidence="1">The sequence shown here is derived from an EMBL/GenBank/DDBJ whole genome shotgun (WGS) entry which is preliminary data.</text>
</comment>
<sequence>MGNLERGCRSEALRLPIEPNGMAAGYGAGKLRKSGLGAKYFCLEIINGSAIVALESFQSFNLRGTPHERAARLHPQGQNPS</sequence>
<gene>
    <name evidence="1" type="ORF">HU747_19080</name>
</gene>
<keyword evidence="2" id="KW-1185">Reference proteome</keyword>
<organism evidence="1 2">
    <name type="scientific">Pseudomonas taiwanensis</name>
    <dbReference type="NCBI Taxonomy" id="470150"/>
    <lineage>
        <taxon>Bacteria</taxon>
        <taxon>Pseudomonadati</taxon>
        <taxon>Pseudomonadota</taxon>
        <taxon>Gammaproteobacteria</taxon>
        <taxon>Pseudomonadales</taxon>
        <taxon>Pseudomonadaceae</taxon>
        <taxon>Pseudomonas</taxon>
    </lineage>
</organism>
<name>A0ABR6VBJ3_9PSED</name>